<comment type="similarity">
    <text evidence="1">Belongs to the Skp family.</text>
</comment>
<gene>
    <name evidence="5" type="ORF">PORUE0001_0579</name>
</gene>
<evidence type="ECO:0000313" key="6">
    <source>
        <dbReference type="Proteomes" id="UP000003303"/>
    </source>
</evidence>
<dbReference type="RefSeq" id="WP_007364404.1">
    <property type="nucleotide sequence ID" value="NZ_ACLR01000001.1"/>
</dbReference>
<dbReference type="PANTHER" id="PTHR35089:SF1">
    <property type="entry name" value="CHAPERONE PROTEIN SKP"/>
    <property type="match status" value="1"/>
</dbReference>
<dbReference type="Proteomes" id="UP000003303">
    <property type="component" value="Unassembled WGS sequence"/>
</dbReference>
<dbReference type="STRING" id="596327.PORUE0001_0579"/>
<organism evidence="5 6">
    <name type="scientific">Porphyromonas uenonis 60-3</name>
    <dbReference type="NCBI Taxonomy" id="596327"/>
    <lineage>
        <taxon>Bacteria</taxon>
        <taxon>Pseudomonadati</taxon>
        <taxon>Bacteroidota</taxon>
        <taxon>Bacteroidia</taxon>
        <taxon>Bacteroidales</taxon>
        <taxon>Porphyromonadaceae</taxon>
        <taxon>Porphyromonas</taxon>
    </lineage>
</organism>
<dbReference type="Gene3D" id="3.30.910.20">
    <property type="entry name" value="Skp domain"/>
    <property type="match status" value="1"/>
</dbReference>
<comment type="caution">
    <text evidence="5">The sequence shown here is derived from an EMBL/GenBank/DDBJ whole genome shotgun (WGS) entry which is preliminary data.</text>
</comment>
<protein>
    <submittedName>
        <fullName evidence="5">Outer membrane protein</fullName>
    </submittedName>
</protein>
<evidence type="ECO:0000313" key="5">
    <source>
        <dbReference type="EMBL" id="EEK17812.1"/>
    </source>
</evidence>
<dbReference type="SMART" id="SM00935">
    <property type="entry name" value="OmpH"/>
    <property type="match status" value="1"/>
</dbReference>
<keyword evidence="3" id="KW-0175">Coiled coil</keyword>
<dbReference type="GO" id="GO:0050821">
    <property type="term" value="P:protein stabilization"/>
    <property type="evidence" value="ECO:0007669"/>
    <property type="project" value="TreeGrafter"/>
</dbReference>
<evidence type="ECO:0000256" key="2">
    <source>
        <dbReference type="ARBA" id="ARBA00022729"/>
    </source>
</evidence>
<keyword evidence="6" id="KW-1185">Reference proteome</keyword>
<feature type="signal peptide" evidence="4">
    <location>
        <begin position="1"/>
        <end position="26"/>
    </location>
</feature>
<accession>C2M8Z5</accession>
<dbReference type="OrthoDB" id="1493259at2"/>
<feature type="coiled-coil region" evidence="3">
    <location>
        <begin position="63"/>
        <end position="130"/>
    </location>
</feature>
<dbReference type="PROSITE" id="PS51257">
    <property type="entry name" value="PROKAR_LIPOPROTEIN"/>
    <property type="match status" value="1"/>
</dbReference>
<dbReference type="PANTHER" id="PTHR35089">
    <property type="entry name" value="CHAPERONE PROTEIN SKP"/>
    <property type="match status" value="1"/>
</dbReference>
<proteinExistence type="inferred from homology"/>
<evidence type="ECO:0000256" key="4">
    <source>
        <dbReference type="SAM" id="SignalP"/>
    </source>
</evidence>
<evidence type="ECO:0000256" key="3">
    <source>
        <dbReference type="SAM" id="Coils"/>
    </source>
</evidence>
<dbReference type="EMBL" id="ACLR01000001">
    <property type="protein sequence ID" value="EEK17812.1"/>
    <property type="molecule type" value="Genomic_DNA"/>
</dbReference>
<dbReference type="GO" id="GO:0051082">
    <property type="term" value="F:unfolded protein binding"/>
    <property type="evidence" value="ECO:0007669"/>
    <property type="project" value="InterPro"/>
</dbReference>
<reference evidence="5 6" key="1">
    <citation type="submission" date="2009-04" db="EMBL/GenBank/DDBJ databases">
        <authorList>
            <person name="Sebastian Y."/>
            <person name="Madupu R."/>
            <person name="Durkin A.S."/>
            <person name="Torralba M."/>
            <person name="Methe B."/>
            <person name="Sutton G.G."/>
            <person name="Strausberg R.L."/>
            <person name="Nelson K.E."/>
        </authorList>
    </citation>
    <scope>NUCLEOTIDE SEQUENCE [LARGE SCALE GENOMIC DNA]</scope>
    <source>
        <strain evidence="5 6">60-3</strain>
    </source>
</reference>
<dbReference type="AlphaFoldDB" id="C2M8Z5"/>
<dbReference type="InterPro" id="IPR005632">
    <property type="entry name" value="Chaperone_Skp"/>
</dbReference>
<evidence type="ECO:0000256" key="1">
    <source>
        <dbReference type="ARBA" id="ARBA00009091"/>
    </source>
</evidence>
<dbReference type="Pfam" id="PF03938">
    <property type="entry name" value="OmpH"/>
    <property type="match status" value="1"/>
</dbReference>
<keyword evidence="2 4" id="KW-0732">Signal</keyword>
<name>C2M8Z5_9PORP</name>
<dbReference type="GO" id="GO:0005829">
    <property type="term" value="C:cytosol"/>
    <property type="evidence" value="ECO:0007669"/>
    <property type="project" value="TreeGrafter"/>
</dbReference>
<dbReference type="eggNOG" id="COG2825">
    <property type="taxonomic scope" value="Bacteria"/>
</dbReference>
<dbReference type="InterPro" id="IPR024930">
    <property type="entry name" value="Skp_dom_sf"/>
</dbReference>
<sequence>MNKKFILLLPLLIASLLLGSCNQKQNGQPTTSDSLTATTADPTHQLKIGVVSLDSLYKNYEYYTQANKQIEAQLKRNQQALANKAQKAQQAYASYMEKAQKGLFTTQAQVDAEEKRITAMQQEGAQLEQRYAEEAMKAQADAQKALHDEVVAQLKAFNADKKYDLILTSTGLEGVMYAGEGFDITKEVLDFLNAAHKAKANDTKKPKK</sequence>
<feature type="chain" id="PRO_5002916380" evidence="4">
    <location>
        <begin position="27"/>
        <end position="208"/>
    </location>
</feature>
<dbReference type="SUPFAM" id="SSF111384">
    <property type="entry name" value="OmpH-like"/>
    <property type="match status" value="1"/>
</dbReference>